<proteinExistence type="inferred from homology"/>
<feature type="transmembrane region" description="Helical" evidence="10">
    <location>
        <begin position="575"/>
        <end position="594"/>
    </location>
</feature>
<dbReference type="InterPro" id="IPR057074">
    <property type="entry name" value="IR75A_N"/>
</dbReference>
<evidence type="ECO:0008006" key="15">
    <source>
        <dbReference type="Google" id="ProtNLM"/>
    </source>
</evidence>
<feature type="domain" description="Ionotropic glutamate receptor C-terminal" evidence="11">
    <location>
        <begin position="572"/>
        <end position="845"/>
    </location>
</feature>
<evidence type="ECO:0000256" key="8">
    <source>
        <dbReference type="ARBA" id="ARBA00023180"/>
    </source>
</evidence>
<feature type="region of interest" description="Disordered" evidence="9">
    <location>
        <begin position="136"/>
        <end position="156"/>
    </location>
</feature>
<feature type="domain" description="Ionotropic receptor 75a N-terminal" evidence="12">
    <location>
        <begin position="240"/>
        <end position="330"/>
    </location>
</feature>
<dbReference type="Gene3D" id="3.40.190.10">
    <property type="entry name" value="Periplasmic binding protein-like II"/>
    <property type="match status" value="1"/>
</dbReference>
<dbReference type="GO" id="GO:0005886">
    <property type="term" value="C:plasma membrane"/>
    <property type="evidence" value="ECO:0007669"/>
    <property type="project" value="UniProtKB-SubCell"/>
</dbReference>
<dbReference type="Gene3D" id="1.10.287.70">
    <property type="match status" value="1"/>
</dbReference>
<dbReference type="Pfam" id="PF24576">
    <property type="entry name" value="IR75A_N"/>
    <property type="match status" value="1"/>
</dbReference>
<dbReference type="AlphaFoldDB" id="A0A9P9YPW8"/>
<dbReference type="InterPro" id="IPR052192">
    <property type="entry name" value="Insect_Ionotropic_Sensory_Rcpt"/>
</dbReference>
<evidence type="ECO:0000259" key="12">
    <source>
        <dbReference type="Pfam" id="PF24576"/>
    </source>
</evidence>
<dbReference type="Pfam" id="PF00060">
    <property type="entry name" value="Lig_chan"/>
    <property type="match status" value="1"/>
</dbReference>
<name>A0A9P9YPW8_9MUSC</name>
<comment type="subcellular location">
    <subcellularLocation>
        <location evidence="1">Cell membrane</location>
        <topology evidence="1">Multi-pass membrane protein</topology>
    </subcellularLocation>
</comment>
<evidence type="ECO:0000256" key="3">
    <source>
        <dbReference type="ARBA" id="ARBA00022475"/>
    </source>
</evidence>
<comment type="caution">
    <text evidence="13">The sequence shown here is derived from an EMBL/GenBank/DDBJ whole genome shotgun (WGS) entry which is preliminary data.</text>
</comment>
<evidence type="ECO:0000256" key="5">
    <source>
        <dbReference type="ARBA" id="ARBA00022989"/>
    </source>
</evidence>
<dbReference type="Proteomes" id="UP001059596">
    <property type="component" value="Unassembled WGS sequence"/>
</dbReference>
<evidence type="ECO:0000256" key="4">
    <source>
        <dbReference type="ARBA" id="ARBA00022692"/>
    </source>
</evidence>
<feature type="transmembrane region" description="Helical" evidence="10">
    <location>
        <begin position="606"/>
        <end position="631"/>
    </location>
</feature>
<evidence type="ECO:0000256" key="1">
    <source>
        <dbReference type="ARBA" id="ARBA00004651"/>
    </source>
</evidence>
<evidence type="ECO:0000313" key="13">
    <source>
        <dbReference type="EMBL" id="KAI8040725.1"/>
    </source>
</evidence>
<dbReference type="FunFam" id="3.40.190.10:FF:000188">
    <property type="entry name" value="Ionotropic receptor 64a"/>
    <property type="match status" value="1"/>
</dbReference>
<evidence type="ECO:0000259" key="11">
    <source>
        <dbReference type="Pfam" id="PF00060"/>
    </source>
</evidence>
<keyword evidence="4 10" id="KW-0812">Transmembrane</keyword>
<dbReference type="PANTHER" id="PTHR42643">
    <property type="entry name" value="IONOTROPIC RECEPTOR 20A-RELATED"/>
    <property type="match status" value="1"/>
</dbReference>
<evidence type="ECO:0000313" key="14">
    <source>
        <dbReference type="Proteomes" id="UP001059596"/>
    </source>
</evidence>
<evidence type="ECO:0000256" key="10">
    <source>
        <dbReference type="SAM" id="Phobius"/>
    </source>
</evidence>
<protein>
    <recommendedName>
        <fullName evidence="15">Ionotropic glutamate receptor C-terminal domain-containing protein</fullName>
    </recommendedName>
</protein>
<keyword evidence="14" id="KW-1185">Reference proteome</keyword>
<dbReference type="OrthoDB" id="6424337at2759"/>
<dbReference type="PANTHER" id="PTHR42643:SF42">
    <property type="entry name" value="IONOTROPIC GLUTAMATE RECEPTOR L-GLUTAMATE AND GLYCINE-BINDING DOMAIN-CONTAINING PROTEIN"/>
    <property type="match status" value="1"/>
</dbReference>
<keyword evidence="8" id="KW-0325">Glycoprotein</keyword>
<accession>A0A9P9YPW8</accession>
<sequence>MHEQRDLYIKGGSKVDVICILTYCWYPMHWWLLIFLTLSCEGLQELELAYVVAEPQRTSLLQNSLILQFAQDYKHIPRITYFTCQKPFSQTSTSDQIPSAELRDAFAAKNVQLIKSLYESELFVRIVLLDVLAPAPSSTRRPGSGPSGGFSQTPSQAQSNADWLEGVLQMEALRQIAVVDLACGPVSRRFLELASTKMLYSEKFHWLLIEDFAWHGKTQAGEGSAEREEEPPVQQIQATDDEDLPSIESFLGGMNLYMNTELTLVKRMSEAAHYTLFDVWNPGLNYGGHVNLTEIGSFTPSGGIQLHDWFRTTSTVRRRMDMQHARVRCMVVVTNKNMTGTLMYYLTHTVSGHIDTMNRFNFNLLMAVRDMFNWTFVLSRTTSWGYVKNGRFDGMIGALIRNETDIGGAPIFYWLERHKWIDVAGRSWSSRPCFIFRHPRSTQKDRIVFLQPFTNDVWVLIMGCGVLTVLILWFLTNIEWKLVPHDGSALIKPKGGVPPRQNYQQQSQQEQKEATVRPITAVSVVVVEKKKDENIEGNEDTNRIDAETLWQRCYQKLNEYIKDRKAKQIKSPERVGLFLESVLFFVGIICQQGLGFSTSFVSGRCIVITSLLFSFCIYQFYSASIVGTLLMEKPKTIKTLSDLVHSSLKVGMEDILYNRDYFLHTKDPVSMELYAKKITSVPNTKENEADEDEPVDPNPASTDPAKSYRDIVHSHETGAHAKDNAASNWLDPETGLLRVKHERFAFHVDVAAAYKIIADTFSEQDICDLTEVSMFPPQKTVSIMQKNSPMRKVISYGLRRVTETGILSYHFNVWHSRKPPCVKKIETSDLHVDMDTVSSALLILLFSYAITFMILGTEILYSKWQYRLVIRLN</sequence>
<evidence type="ECO:0000256" key="9">
    <source>
        <dbReference type="SAM" id="MobiDB-lite"/>
    </source>
</evidence>
<reference evidence="13" key="1">
    <citation type="journal article" date="2023" name="Genome Biol. Evol.">
        <title>Long-read-based Genome Assembly of Drosophila gunungcola Reveals Fewer Chemosensory Genes in Flower-breeding Species.</title>
        <authorList>
            <person name="Negi A."/>
            <person name="Liao B.Y."/>
            <person name="Yeh S.D."/>
        </authorList>
    </citation>
    <scope>NUCLEOTIDE SEQUENCE</scope>
    <source>
        <strain evidence="13">Sukarami</strain>
    </source>
</reference>
<feature type="transmembrane region" description="Helical" evidence="10">
    <location>
        <begin position="457"/>
        <end position="475"/>
    </location>
</feature>
<organism evidence="13 14">
    <name type="scientific">Drosophila gunungcola</name>
    <name type="common">fruit fly</name>
    <dbReference type="NCBI Taxonomy" id="103775"/>
    <lineage>
        <taxon>Eukaryota</taxon>
        <taxon>Metazoa</taxon>
        <taxon>Ecdysozoa</taxon>
        <taxon>Arthropoda</taxon>
        <taxon>Hexapoda</taxon>
        <taxon>Insecta</taxon>
        <taxon>Pterygota</taxon>
        <taxon>Neoptera</taxon>
        <taxon>Endopterygota</taxon>
        <taxon>Diptera</taxon>
        <taxon>Brachycera</taxon>
        <taxon>Muscomorpha</taxon>
        <taxon>Ephydroidea</taxon>
        <taxon>Drosophilidae</taxon>
        <taxon>Drosophila</taxon>
        <taxon>Sophophora</taxon>
    </lineage>
</organism>
<dbReference type="GO" id="GO:0015276">
    <property type="term" value="F:ligand-gated monoatomic ion channel activity"/>
    <property type="evidence" value="ECO:0007669"/>
    <property type="project" value="InterPro"/>
</dbReference>
<keyword evidence="7" id="KW-0675">Receptor</keyword>
<dbReference type="InterPro" id="IPR001320">
    <property type="entry name" value="Iontro_rcpt_C"/>
</dbReference>
<keyword evidence="6 10" id="KW-0472">Membrane</keyword>
<keyword evidence="5 10" id="KW-1133">Transmembrane helix</keyword>
<keyword evidence="3" id="KW-1003">Cell membrane</keyword>
<evidence type="ECO:0000256" key="6">
    <source>
        <dbReference type="ARBA" id="ARBA00023136"/>
    </source>
</evidence>
<gene>
    <name evidence="13" type="ORF">M5D96_006668</name>
</gene>
<evidence type="ECO:0000256" key="2">
    <source>
        <dbReference type="ARBA" id="ARBA00008685"/>
    </source>
</evidence>
<feature type="transmembrane region" description="Helical" evidence="10">
    <location>
        <begin position="840"/>
        <end position="861"/>
    </location>
</feature>
<dbReference type="SUPFAM" id="SSF53850">
    <property type="entry name" value="Periplasmic binding protein-like II"/>
    <property type="match status" value="1"/>
</dbReference>
<dbReference type="GO" id="GO:0050907">
    <property type="term" value="P:detection of chemical stimulus involved in sensory perception"/>
    <property type="evidence" value="ECO:0007669"/>
    <property type="project" value="UniProtKB-ARBA"/>
</dbReference>
<dbReference type="EMBL" id="JAMKOV010000004">
    <property type="protein sequence ID" value="KAI8040725.1"/>
    <property type="molecule type" value="Genomic_DNA"/>
</dbReference>
<comment type="similarity">
    <text evidence="2">Belongs to the glutamate-gated ion channel (TC 1.A.10.1) family.</text>
</comment>
<evidence type="ECO:0000256" key="7">
    <source>
        <dbReference type="ARBA" id="ARBA00023170"/>
    </source>
</evidence>
<feature type="region of interest" description="Disordered" evidence="9">
    <location>
        <begin position="682"/>
        <end position="704"/>
    </location>
</feature>